<evidence type="ECO:0000313" key="2">
    <source>
        <dbReference type="Proteomes" id="UP001232148"/>
    </source>
</evidence>
<reference evidence="1" key="1">
    <citation type="submission" date="2021-06" db="EMBL/GenBank/DDBJ databases">
        <title>Comparative genomics, transcriptomics and evolutionary studies reveal genomic signatures of adaptation to plant cell wall in hemibiotrophic fungi.</title>
        <authorList>
            <consortium name="DOE Joint Genome Institute"/>
            <person name="Baroncelli R."/>
            <person name="Diaz J.F."/>
            <person name="Benocci T."/>
            <person name="Peng M."/>
            <person name="Battaglia E."/>
            <person name="Haridas S."/>
            <person name="Andreopoulos W."/>
            <person name="Labutti K."/>
            <person name="Pangilinan J."/>
            <person name="Floch G.L."/>
            <person name="Makela M.R."/>
            <person name="Henrissat B."/>
            <person name="Grigoriev I.V."/>
            <person name="Crouch J.A."/>
            <person name="De Vries R.P."/>
            <person name="Sukno S.A."/>
            <person name="Thon M.R."/>
        </authorList>
    </citation>
    <scope>NUCLEOTIDE SEQUENCE</scope>
    <source>
        <strain evidence="1">MAFF235873</strain>
    </source>
</reference>
<proteinExistence type="predicted"/>
<dbReference type="AlphaFoldDB" id="A0AAD9M6Z9"/>
<gene>
    <name evidence="1" type="ORF">LX32DRAFT_284253</name>
</gene>
<organism evidence="1 2">
    <name type="scientific">Colletotrichum zoysiae</name>
    <dbReference type="NCBI Taxonomy" id="1216348"/>
    <lineage>
        <taxon>Eukaryota</taxon>
        <taxon>Fungi</taxon>
        <taxon>Dikarya</taxon>
        <taxon>Ascomycota</taxon>
        <taxon>Pezizomycotina</taxon>
        <taxon>Sordariomycetes</taxon>
        <taxon>Hypocreomycetidae</taxon>
        <taxon>Glomerellales</taxon>
        <taxon>Glomerellaceae</taxon>
        <taxon>Colletotrichum</taxon>
        <taxon>Colletotrichum graminicola species complex</taxon>
    </lineage>
</organism>
<sequence>MNKLSLEQLKAIDSRSTADIEEAFEYECRGEHERISKRKRPKTAPVDQACRSISRLSGARWIRHDRWTSRITPNS</sequence>
<comment type="caution">
    <text evidence="1">The sequence shown here is derived from an EMBL/GenBank/DDBJ whole genome shotgun (WGS) entry which is preliminary data.</text>
</comment>
<keyword evidence="2" id="KW-1185">Reference proteome</keyword>
<name>A0AAD9M6Z9_9PEZI</name>
<evidence type="ECO:0000313" key="1">
    <source>
        <dbReference type="EMBL" id="KAK2031260.1"/>
    </source>
</evidence>
<accession>A0AAD9M6Z9</accession>
<protein>
    <submittedName>
        <fullName evidence="1">Uncharacterized protein</fullName>
    </submittedName>
</protein>
<dbReference type="EMBL" id="MU842842">
    <property type="protein sequence ID" value="KAK2031260.1"/>
    <property type="molecule type" value="Genomic_DNA"/>
</dbReference>
<dbReference type="Proteomes" id="UP001232148">
    <property type="component" value="Unassembled WGS sequence"/>
</dbReference>